<reference evidence="1 2" key="1">
    <citation type="submission" date="2017-06" db="EMBL/GenBank/DDBJ databases">
        <authorList>
            <person name="Kim H.J."/>
            <person name="Triplett B.A."/>
        </authorList>
    </citation>
    <scope>NUCLEOTIDE SEQUENCE [LARGE SCALE GENOMIC DNA]</scope>
    <source>
        <strain evidence="1 2">DSM 25597</strain>
    </source>
</reference>
<name>A0A238WRH9_9FLAO</name>
<accession>A0A238WRH9</accession>
<protein>
    <submittedName>
        <fullName evidence="1">Uncharacterized protein</fullName>
    </submittedName>
</protein>
<evidence type="ECO:0000313" key="1">
    <source>
        <dbReference type="EMBL" id="SNR49077.1"/>
    </source>
</evidence>
<organism evidence="1 2">
    <name type="scientific">Dokdonia pacifica</name>
    <dbReference type="NCBI Taxonomy" id="1627892"/>
    <lineage>
        <taxon>Bacteria</taxon>
        <taxon>Pseudomonadati</taxon>
        <taxon>Bacteroidota</taxon>
        <taxon>Flavobacteriia</taxon>
        <taxon>Flavobacteriales</taxon>
        <taxon>Flavobacteriaceae</taxon>
        <taxon>Dokdonia</taxon>
    </lineage>
</organism>
<dbReference type="RefSeq" id="WP_089370645.1">
    <property type="nucleotide sequence ID" value="NZ_BMEP01000003.1"/>
</dbReference>
<evidence type="ECO:0000313" key="2">
    <source>
        <dbReference type="Proteomes" id="UP000198379"/>
    </source>
</evidence>
<sequence>MDFDIIFKELKEEIAQLAKDKFNEQSTAIAQDMQEYLAHSKEKLQKWAKLFKAQSIDKDELIWLLKSQKDLLVLKSLQNIGVSSISIGHFKNKIVDTVLSKIVAQVQS</sequence>
<dbReference type="AlphaFoldDB" id="A0A238WRH9"/>
<dbReference type="OrthoDB" id="1443327at2"/>
<proteinExistence type="predicted"/>
<keyword evidence="2" id="KW-1185">Reference proteome</keyword>
<gene>
    <name evidence="1" type="ORF">SAMN06265376_1011390</name>
</gene>
<dbReference type="EMBL" id="FZNY01000001">
    <property type="protein sequence ID" value="SNR49077.1"/>
    <property type="molecule type" value="Genomic_DNA"/>
</dbReference>
<dbReference type="Proteomes" id="UP000198379">
    <property type="component" value="Unassembled WGS sequence"/>
</dbReference>